<evidence type="ECO:0000256" key="6">
    <source>
        <dbReference type="ARBA" id="ARBA00022968"/>
    </source>
</evidence>
<sequence length="384" mass="43255">MHVGKATFLKVLFLIVGVGILWIFYDQTLHRHRKGRIKLKDTGRPVQHMVQTDHDVKTHVHAFIPNKDSVHLTVEKEADVSIKSPGENNRTGTYPHGSCIKGFIQKKLREFMLSFDPDMHMFITQNYRQWGVLGKSSLNGLPFDFSSANLVRLDTLLKLLPSNGRPVIKSDNGCRRCLVLGSSGVLLDKGLGPVIDAFDVVIRMNDAPVKGYEKDVGSRTDFRIFYPESSTLNQADLDSSAYYVVVMYKSNDLNWLQAILTKVKPTGHFWKSIAQKLDIDPARFLILNPQVLQVAAREHVRLQGKWPTMGLIAMTFALHYCDEVDLAGFGYGSSILNHYYEHITGGQPDGGTQHNATAEKDYLIWLLHEGIIGHDLTGVYKDHK</sequence>
<evidence type="ECO:0000313" key="13">
    <source>
        <dbReference type="Proteomes" id="UP000515135"/>
    </source>
</evidence>
<dbReference type="AlphaFoldDB" id="A0A6P5APW5"/>
<keyword evidence="9 12" id="KW-0472">Membrane</keyword>
<feature type="transmembrane region" description="Helical" evidence="12">
    <location>
        <begin position="6"/>
        <end position="25"/>
    </location>
</feature>
<keyword evidence="3" id="KW-0328">Glycosyltransferase</keyword>
<protein>
    <submittedName>
        <fullName evidence="14">CMP-N-acetylneuraminate-beta-1,4-galactoside alpha-2,3-sialyltransferase-like isoform X1</fullName>
    </submittedName>
</protein>
<dbReference type="InterPro" id="IPR051142">
    <property type="entry name" value="Glycosyltransferase_29"/>
</dbReference>
<evidence type="ECO:0000256" key="3">
    <source>
        <dbReference type="ARBA" id="ARBA00022676"/>
    </source>
</evidence>
<dbReference type="GeneID" id="109485894"/>
<keyword evidence="10" id="KW-0325">Glycoprotein</keyword>
<dbReference type="InterPro" id="IPR038578">
    <property type="entry name" value="GT29-like_sf"/>
</dbReference>
<evidence type="ECO:0000256" key="4">
    <source>
        <dbReference type="ARBA" id="ARBA00022679"/>
    </source>
</evidence>
<accession>A0A6P5APW5</accession>
<keyword evidence="7 12" id="KW-1133">Transmembrane helix</keyword>
<dbReference type="PANTHER" id="PTHR13713">
    <property type="entry name" value="SIALYLTRANSFERASE"/>
    <property type="match status" value="1"/>
</dbReference>
<gene>
    <name evidence="14" type="primary">LOC109485894</name>
</gene>
<comment type="subcellular location">
    <subcellularLocation>
        <location evidence="1">Golgi apparatus membrane</location>
        <topology evidence="1">Single-pass type II membrane protein</topology>
    </subcellularLocation>
</comment>
<evidence type="ECO:0000256" key="12">
    <source>
        <dbReference type="SAM" id="Phobius"/>
    </source>
</evidence>
<evidence type="ECO:0000256" key="5">
    <source>
        <dbReference type="ARBA" id="ARBA00022692"/>
    </source>
</evidence>
<dbReference type="GO" id="GO:0000139">
    <property type="term" value="C:Golgi membrane"/>
    <property type="evidence" value="ECO:0007669"/>
    <property type="project" value="UniProtKB-SubCell"/>
</dbReference>
<keyword evidence="6" id="KW-0735">Signal-anchor</keyword>
<evidence type="ECO:0000256" key="1">
    <source>
        <dbReference type="ARBA" id="ARBA00004323"/>
    </source>
</evidence>
<evidence type="ECO:0000256" key="2">
    <source>
        <dbReference type="ARBA" id="ARBA00006003"/>
    </source>
</evidence>
<feature type="disulfide bond" evidence="11">
    <location>
        <begin position="177"/>
        <end position="321"/>
    </location>
</feature>
<dbReference type="Pfam" id="PF00777">
    <property type="entry name" value="Glyco_transf_29"/>
    <property type="match status" value="1"/>
</dbReference>
<organism evidence="13 14">
    <name type="scientific">Branchiostoma belcheri</name>
    <name type="common">Amphioxus</name>
    <dbReference type="NCBI Taxonomy" id="7741"/>
    <lineage>
        <taxon>Eukaryota</taxon>
        <taxon>Metazoa</taxon>
        <taxon>Chordata</taxon>
        <taxon>Cephalochordata</taxon>
        <taxon>Leptocardii</taxon>
        <taxon>Amphioxiformes</taxon>
        <taxon>Branchiostomatidae</taxon>
        <taxon>Branchiostoma</taxon>
    </lineage>
</organism>
<proteinExistence type="inferred from homology"/>
<dbReference type="Gene3D" id="3.90.1480.20">
    <property type="entry name" value="Glycosyl transferase family 29"/>
    <property type="match status" value="1"/>
</dbReference>
<keyword evidence="13" id="KW-1185">Reference proteome</keyword>
<dbReference type="KEGG" id="bbel:109485894"/>
<keyword evidence="5 12" id="KW-0812">Transmembrane</keyword>
<dbReference type="OrthoDB" id="10264956at2759"/>
<reference evidence="14" key="1">
    <citation type="submission" date="2025-08" db="UniProtKB">
        <authorList>
            <consortium name="RefSeq"/>
        </authorList>
    </citation>
    <scope>IDENTIFICATION</scope>
    <source>
        <tissue evidence="14">Gonad</tissue>
    </source>
</reference>
<evidence type="ECO:0000256" key="8">
    <source>
        <dbReference type="ARBA" id="ARBA00023034"/>
    </source>
</evidence>
<dbReference type="PIRSF" id="PIRSF005557">
    <property type="entry name" value="Sialyl_trans"/>
    <property type="match status" value="1"/>
</dbReference>
<evidence type="ECO:0000256" key="9">
    <source>
        <dbReference type="ARBA" id="ARBA00023136"/>
    </source>
</evidence>
<evidence type="ECO:0000256" key="7">
    <source>
        <dbReference type="ARBA" id="ARBA00022989"/>
    </source>
</evidence>
<dbReference type="PANTHER" id="PTHR13713:SF95">
    <property type="entry name" value="CMP-N-ACETYLNEURAMINATE-BETA-GALACTOSAMIDE- ALPHA-2,3-SIALYLTRANSFERASE 4 ISOFORM 1"/>
    <property type="match status" value="1"/>
</dbReference>
<dbReference type="InterPro" id="IPR012163">
    <property type="entry name" value="Sialyl_trans"/>
</dbReference>
<evidence type="ECO:0000313" key="14">
    <source>
        <dbReference type="RefSeq" id="XP_019645132.1"/>
    </source>
</evidence>
<name>A0A6P5APW5_BRABE</name>
<dbReference type="Proteomes" id="UP000515135">
    <property type="component" value="Unplaced"/>
</dbReference>
<dbReference type="RefSeq" id="XP_019645132.1">
    <property type="nucleotide sequence ID" value="XM_019789573.1"/>
</dbReference>
<keyword evidence="8" id="KW-0333">Golgi apparatus</keyword>
<dbReference type="InterPro" id="IPR001675">
    <property type="entry name" value="Glyco_trans_29"/>
</dbReference>
<evidence type="ECO:0000256" key="11">
    <source>
        <dbReference type="PIRSR" id="PIRSR005557-2"/>
    </source>
</evidence>
<dbReference type="CDD" id="cd23967">
    <property type="entry name" value="GT29_ST3GAL3_4_5_6"/>
    <property type="match status" value="1"/>
</dbReference>
<keyword evidence="4" id="KW-0808">Transferase</keyword>
<comment type="similarity">
    <text evidence="2">Belongs to the glycosyltransferase 29 family.</text>
</comment>
<evidence type="ECO:0000256" key="10">
    <source>
        <dbReference type="ARBA" id="ARBA00023180"/>
    </source>
</evidence>
<dbReference type="GO" id="GO:0008373">
    <property type="term" value="F:sialyltransferase activity"/>
    <property type="evidence" value="ECO:0007669"/>
    <property type="project" value="InterPro"/>
</dbReference>
<dbReference type="FunFam" id="3.90.1480.20:FF:000015">
    <property type="entry name" value="Lactosylceramide alpha-2,3-sialyltransferase"/>
    <property type="match status" value="1"/>
</dbReference>